<accession>L0KVH6</accession>
<dbReference type="EMBL" id="CP003362">
    <property type="protein sequence ID" value="AGB48695.1"/>
    <property type="molecule type" value="Genomic_DNA"/>
</dbReference>
<dbReference type="KEGG" id="mhz:Metho_0426"/>
<dbReference type="Proteomes" id="UP000010866">
    <property type="component" value="Chromosome"/>
</dbReference>
<keyword evidence="2" id="KW-1185">Reference proteome</keyword>
<proteinExistence type="predicted"/>
<protein>
    <submittedName>
        <fullName evidence="1">Uncharacterized protein</fullName>
    </submittedName>
</protein>
<gene>
    <name evidence="1" type="ordered locus">Metho_0426</name>
</gene>
<evidence type="ECO:0000313" key="1">
    <source>
        <dbReference type="EMBL" id="AGB48695.1"/>
    </source>
</evidence>
<name>L0KVH6_METHD</name>
<evidence type="ECO:0000313" key="2">
    <source>
        <dbReference type="Proteomes" id="UP000010866"/>
    </source>
</evidence>
<dbReference type="OrthoDB" id="131404at2157"/>
<dbReference type="AlphaFoldDB" id="L0KVH6"/>
<dbReference type="HOGENOM" id="CLU_117486_0_0_2"/>
<organism evidence="1 2">
    <name type="scientific">Methanomethylovorans hollandica (strain DSM 15978 / NBRC 107637 / DMS1)</name>
    <dbReference type="NCBI Taxonomy" id="867904"/>
    <lineage>
        <taxon>Archaea</taxon>
        <taxon>Methanobacteriati</taxon>
        <taxon>Methanobacteriota</taxon>
        <taxon>Stenosarchaea group</taxon>
        <taxon>Methanomicrobia</taxon>
        <taxon>Methanosarcinales</taxon>
        <taxon>Methanosarcinaceae</taxon>
        <taxon>Methanomethylovorans</taxon>
    </lineage>
</organism>
<sequence length="196" mass="22169">MQREEIIEMVRQRLKEIKGVGETYVLLDEDREVIKELEKKADEMTLMGLGRGDNRGIKEVLKKDVVIPFTTSMEYVWPCCPNVILMHHDRLVGEDLDDQCKLNELTNCKDNLIIGNIVIYDKDLLRSIDSKNDPLLVVLPPKPCPEVEELSHICNVALASPSPPTDEYLKQKMGIQQVHGTGTFILGFDFECSGGN</sequence>
<dbReference type="RefSeq" id="WP_015323864.1">
    <property type="nucleotide sequence ID" value="NC_019977.1"/>
</dbReference>
<reference evidence="2" key="1">
    <citation type="submission" date="2012-02" db="EMBL/GenBank/DDBJ databases">
        <title>Complete sequence of chromosome of Methanomethylovorans hollandica DSM 15978.</title>
        <authorList>
            <person name="Lucas S."/>
            <person name="Copeland A."/>
            <person name="Lapidus A."/>
            <person name="Glavina del Rio T."/>
            <person name="Dalin E."/>
            <person name="Tice H."/>
            <person name="Bruce D."/>
            <person name="Goodwin L."/>
            <person name="Pitluck S."/>
            <person name="Peters L."/>
            <person name="Mikhailova N."/>
            <person name="Held B."/>
            <person name="Kyrpides N."/>
            <person name="Mavromatis K."/>
            <person name="Ivanova N."/>
            <person name="Brettin T."/>
            <person name="Detter J.C."/>
            <person name="Han C."/>
            <person name="Larimer F."/>
            <person name="Land M."/>
            <person name="Hauser L."/>
            <person name="Markowitz V."/>
            <person name="Cheng J.-F."/>
            <person name="Hugenholtz P."/>
            <person name="Woyke T."/>
            <person name="Wu D."/>
            <person name="Spring S."/>
            <person name="Schroeder M."/>
            <person name="Brambilla E."/>
            <person name="Klenk H.-P."/>
            <person name="Eisen J.A."/>
        </authorList>
    </citation>
    <scope>NUCLEOTIDE SEQUENCE [LARGE SCALE GENOMIC DNA]</scope>
    <source>
        <strain evidence="2">DSM 15978 / NBRC 107637 / DMS1</strain>
    </source>
</reference>
<dbReference type="GeneID" id="14407532"/>